<proteinExistence type="predicted"/>
<evidence type="ECO:0000313" key="2">
    <source>
        <dbReference type="Proteomes" id="UP000000936"/>
    </source>
</evidence>
<name>D7GH03_PROFC</name>
<dbReference type="EMBL" id="FN806773">
    <property type="protein sequence ID" value="CBL57814.1"/>
    <property type="molecule type" value="Genomic_DNA"/>
</dbReference>
<keyword evidence="2" id="KW-1185">Reference proteome</keyword>
<evidence type="ECO:0000313" key="1">
    <source>
        <dbReference type="EMBL" id="CBL57814.1"/>
    </source>
</evidence>
<dbReference type="HOGENOM" id="CLU_3438298_0_0_11"/>
<dbReference type="Proteomes" id="UP000000936">
    <property type="component" value="Chromosome"/>
</dbReference>
<protein>
    <submittedName>
        <fullName evidence="1">Uncharacterized protein</fullName>
    </submittedName>
</protein>
<reference evidence="1 2" key="1">
    <citation type="journal article" date="2010" name="PLoS ONE">
        <title>The complete genome of Propionibacterium freudenreichii CIRM-BIA1, a hardy actinobacterium with food and probiotic applications.</title>
        <authorList>
            <person name="Falentin H."/>
            <person name="Deutsch S.M."/>
            <person name="Jan G."/>
            <person name="Loux V."/>
            <person name="Thierry A."/>
            <person name="Parayre S."/>
            <person name="Maillard M.B."/>
            <person name="Dherbecourt J."/>
            <person name="Cousin F.J."/>
            <person name="Jardin J."/>
            <person name="Siguier P."/>
            <person name="Couloux A."/>
            <person name="Barbe V."/>
            <person name="Vacherie B."/>
            <person name="Wincker P."/>
            <person name="Gibrat J.F."/>
            <person name="Gaillardin C."/>
            <person name="Lortal S."/>
        </authorList>
    </citation>
    <scope>NUCLEOTIDE SEQUENCE [LARGE SCALE GENOMIC DNA]</scope>
    <source>
        <strain evidence="2">ATCC 9614 / DSM 4902 / CIP 103027 / NCIMB 8099 / CIRM-BIA1</strain>
    </source>
</reference>
<dbReference type="KEGG" id="pfr:PFREUD_23040"/>
<sequence length="10" mass="1062">MAAFSRLPVA</sequence>
<accession>D7GH03</accession>
<gene>
    <name evidence="1" type="ordered locus">PFREUD_23040</name>
</gene>
<organism evidence="1 2">
    <name type="scientific">Propionibacterium freudenreichii subsp. shermanii (strain ATCC 9614 / DSM 4902 / CIP 103027 / NCIMB 8099 / CIRM-BIA1)</name>
    <dbReference type="NCBI Taxonomy" id="754252"/>
    <lineage>
        <taxon>Bacteria</taxon>
        <taxon>Bacillati</taxon>
        <taxon>Actinomycetota</taxon>
        <taxon>Actinomycetes</taxon>
        <taxon>Propionibacteriales</taxon>
        <taxon>Propionibacteriaceae</taxon>
        <taxon>Propionibacterium</taxon>
    </lineage>
</organism>